<sequence>MPFRPIRRDGSLVHQTRALKLNRRTAVHYAAATENKLLGNKPKEYLKKAMELRTLKLLFEDIAPCMHVEESACEVLKEGAEDYVVDLFSTSSVQRPASSVLAEKAHRLGLQPGNVRKVYAWV</sequence>
<protein>
    <submittedName>
        <fullName evidence="1">Uncharacterized protein</fullName>
    </submittedName>
</protein>
<reference evidence="1 2" key="1">
    <citation type="submission" date="2024-09" db="EMBL/GenBank/DDBJ databases">
        <title>Rethinking Asexuality: The Enigmatic Case of Functional Sexual Genes in Lepraria (Stereocaulaceae).</title>
        <authorList>
            <person name="Doellman M."/>
            <person name="Sun Y."/>
            <person name="Barcenas-Pena A."/>
            <person name="Lumbsch H.T."/>
            <person name="Grewe F."/>
        </authorList>
    </citation>
    <scope>NUCLEOTIDE SEQUENCE [LARGE SCALE GENOMIC DNA]</scope>
    <source>
        <strain evidence="1 2">Grewe 0041</strain>
    </source>
</reference>
<keyword evidence="2" id="KW-1185">Reference proteome</keyword>
<evidence type="ECO:0000313" key="1">
    <source>
        <dbReference type="EMBL" id="KAL2052021.1"/>
    </source>
</evidence>
<evidence type="ECO:0000313" key="2">
    <source>
        <dbReference type="Proteomes" id="UP001590951"/>
    </source>
</evidence>
<dbReference type="Proteomes" id="UP001590951">
    <property type="component" value="Unassembled WGS sequence"/>
</dbReference>
<dbReference type="EMBL" id="JBHFEH010000030">
    <property type="protein sequence ID" value="KAL2052021.1"/>
    <property type="molecule type" value="Genomic_DNA"/>
</dbReference>
<name>A0ABR4B546_9LECA</name>
<comment type="caution">
    <text evidence="1">The sequence shown here is derived from an EMBL/GenBank/DDBJ whole genome shotgun (WGS) entry which is preliminary data.</text>
</comment>
<organism evidence="1 2">
    <name type="scientific">Lepraria finkii</name>
    <dbReference type="NCBI Taxonomy" id="1340010"/>
    <lineage>
        <taxon>Eukaryota</taxon>
        <taxon>Fungi</taxon>
        <taxon>Dikarya</taxon>
        <taxon>Ascomycota</taxon>
        <taxon>Pezizomycotina</taxon>
        <taxon>Lecanoromycetes</taxon>
        <taxon>OSLEUM clade</taxon>
        <taxon>Lecanoromycetidae</taxon>
        <taxon>Lecanorales</taxon>
        <taxon>Lecanorineae</taxon>
        <taxon>Stereocaulaceae</taxon>
        <taxon>Lepraria</taxon>
    </lineage>
</organism>
<gene>
    <name evidence="1" type="ORF">ABVK25_007713</name>
</gene>
<accession>A0ABR4B546</accession>
<proteinExistence type="predicted"/>